<gene>
    <name evidence="2" type="ordered locus">Metbo_0889</name>
</gene>
<protein>
    <recommendedName>
        <fullName evidence="4">Glycosyltransferase RgtA/B/C/D-like domain-containing protein</fullName>
    </recommendedName>
</protein>
<dbReference type="HOGENOM" id="CLU_587455_0_0_2"/>
<dbReference type="RefSeq" id="WP_013644489.1">
    <property type="nucleotide sequence ID" value="NC_015216.1"/>
</dbReference>
<feature type="transmembrane region" description="Helical" evidence="1">
    <location>
        <begin position="68"/>
        <end position="85"/>
    </location>
</feature>
<accession>F0TBR1</accession>
<organism evidence="2 3">
    <name type="scientific">Methanobacterium lacus (strain AL-21)</name>
    <dbReference type="NCBI Taxonomy" id="877455"/>
    <lineage>
        <taxon>Archaea</taxon>
        <taxon>Methanobacteriati</taxon>
        <taxon>Methanobacteriota</taxon>
        <taxon>Methanomada group</taxon>
        <taxon>Methanobacteria</taxon>
        <taxon>Methanobacteriales</taxon>
        <taxon>Methanobacteriaceae</taxon>
        <taxon>Methanobacterium</taxon>
    </lineage>
</organism>
<feature type="transmembrane region" description="Helical" evidence="1">
    <location>
        <begin position="216"/>
        <end position="236"/>
    </location>
</feature>
<dbReference type="KEGG" id="mel:Metbo_0889"/>
<feature type="transmembrane region" description="Helical" evidence="1">
    <location>
        <begin position="321"/>
        <end position="344"/>
    </location>
</feature>
<dbReference type="STRING" id="877455.Metbo_0889"/>
<keyword evidence="1" id="KW-0812">Transmembrane</keyword>
<dbReference type="EMBL" id="CP002551">
    <property type="protein sequence ID" value="ADZ09138.1"/>
    <property type="molecule type" value="Genomic_DNA"/>
</dbReference>
<dbReference type="GeneID" id="10277338"/>
<dbReference type="eggNOG" id="arCOG00563">
    <property type="taxonomic scope" value="Archaea"/>
</dbReference>
<feature type="transmembrane region" description="Helical" evidence="1">
    <location>
        <begin position="356"/>
        <end position="376"/>
    </location>
</feature>
<dbReference type="AlphaFoldDB" id="F0TBR1"/>
<feature type="transmembrane region" description="Helical" evidence="1">
    <location>
        <begin position="165"/>
        <end position="182"/>
    </location>
</feature>
<keyword evidence="1" id="KW-1133">Transmembrane helix</keyword>
<keyword evidence="3" id="KW-1185">Reference proteome</keyword>
<proteinExistence type="predicted"/>
<feature type="transmembrane region" description="Helical" evidence="1">
    <location>
        <begin position="7"/>
        <end position="29"/>
    </location>
</feature>
<evidence type="ECO:0000313" key="3">
    <source>
        <dbReference type="Proteomes" id="UP000007490"/>
    </source>
</evidence>
<reference evidence="3" key="1">
    <citation type="submission" date="2011-02" db="EMBL/GenBank/DDBJ databases">
        <title>Complete sequence of Methanobacterium sp. AL-21.</title>
        <authorList>
            <consortium name="US DOE Joint Genome Institute"/>
            <person name="Lucas S."/>
            <person name="Copeland A."/>
            <person name="Lapidus A."/>
            <person name="Cheng J.-F."/>
            <person name="Goodwin L."/>
            <person name="Pitluck S."/>
            <person name="Chertkov O."/>
            <person name="Detter J.C."/>
            <person name="Han C."/>
            <person name="Tapia R."/>
            <person name="Land M."/>
            <person name="Hauser L."/>
            <person name="Kyrpides N."/>
            <person name="Ivanova N."/>
            <person name="Mikhailova N."/>
            <person name="Pagani I."/>
            <person name="Cadillo-Quiroz H."/>
            <person name="Imachi H."/>
            <person name="Zinder S."/>
            <person name="Liu W."/>
            <person name="Woyke T."/>
        </authorList>
    </citation>
    <scope>NUCLEOTIDE SEQUENCE [LARGE SCALE GENOMIC DNA]</scope>
    <source>
        <strain evidence="3">AL-21</strain>
    </source>
</reference>
<feature type="transmembrane region" description="Helical" evidence="1">
    <location>
        <begin position="140"/>
        <end position="158"/>
    </location>
</feature>
<sequence>MLETKRIVNWLWIIPGIVAFFIALIPTIANQWPLTLDIYTHIHLAQVYSHYGLTLIDPTTNPPAGTPIAYPPLFSLILMALAAIFKADYFTISRALQPFLAFLAVSSVSYVAKKFYGDIAGISAGFLILSSYLFSRMVSPLPETLAIVFVPLAIYFYYKSVISKKYLYAIVSSLLFLLVILTHQATTLILFLTVTAITVVAGLMKREKYYLYSYPLFLSLPILIGILASVVALVLAPNYVTKIFAYGVTAVTGYTSSLPISDPISDGKYLVYLGIVLIFAIIGAVVAVKRRKTRDIFILVWIVVVFFMSKSYWFGVNVYTIRLLVHLLIPLSILGGLGLSYLYLDYKKTEFPNIKVRTLFLAVILIVSALFAVTTVSDPQLNLLPKYNAQPYNQSYLIIPQITPPTNSEMELANWFKQNGDNKSAVVSNNYATNIFVQAETNQPIAGVQSSEHVIEWGFNADELKQKEIGYLIFDKRLNYTSNSTEKIISQGTFIFYNTNYNITSFLPENSQLLYQNQNFDVFKI</sequence>
<feature type="transmembrane region" description="Helical" evidence="1">
    <location>
        <begin position="295"/>
        <end position="315"/>
    </location>
</feature>
<keyword evidence="1" id="KW-0472">Membrane</keyword>
<dbReference type="Proteomes" id="UP000007490">
    <property type="component" value="Chromosome"/>
</dbReference>
<name>F0TBR1_METLA</name>
<evidence type="ECO:0000256" key="1">
    <source>
        <dbReference type="SAM" id="Phobius"/>
    </source>
</evidence>
<evidence type="ECO:0008006" key="4">
    <source>
        <dbReference type="Google" id="ProtNLM"/>
    </source>
</evidence>
<feature type="transmembrane region" description="Helical" evidence="1">
    <location>
        <begin position="269"/>
        <end position="288"/>
    </location>
</feature>
<reference evidence="2 3" key="2">
    <citation type="journal article" date="2014" name="Int. J. Syst. Evol. Microbiol.">
        <title>Methanobacterium paludis sp. nov. and a novel strain of Methanobacterium lacus isolated from northern peatlands.</title>
        <authorList>
            <person name="Cadillo-Quiroz H."/>
            <person name="Brauer S.L."/>
            <person name="Goodson N."/>
            <person name="Yavitt J.B."/>
            <person name="Zinder S.H."/>
        </authorList>
    </citation>
    <scope>NUCLEOTIDE SEQUENCE [LARGE SCALE GENOMIC DNA]</scope>
    <source>
        <strain evidence="2 3">AL-21</strain>
    </source>
</reference>
<dbReference type="OrthoDB" id="71268at2157"/>
<evidence type="ECO:0000313" key="2">
    <source>
        <dbReference type="EMBL" id="ADZ09138.1"/>
    </source>
</evidence>
<feature type="transmembrane region" description="Helical" evidence="1">
    <location>
        <begin position="115"/>
        <end position="134"/>
    </location>
</feature>